<proteinExistence type="predicted"/>
<protein>
    <recommendedName>
        <fullName evidence="4">Ubiquitin 3 binding protein But2 C-terminal domain-containing protein</fullName>
    </recommendedName>
</protein>
<feature type="chain" id="PRO_5046610067" description="Ubiquitin 3 binding protein But2 C-terminal domain-containing protein" evidence="1">
    <location>
        <begin position="31"/>
        <end position="263"/>
    </location>
</feature>
<gene>
    <name evidence="2" type="ORF">LODBEIA_P06500</name>
</gene>
<evidence type="ECO:0000256" key="1">
    <source>
        <dbReference type="SAM" id="SignalP"/>
    </source>
</evidence>
<reference evidence="2 3" key="1">
    <citation type="submission" date="2024-03" db="EMBL/GenBank/DDBJ databases">
        <authorList>
            <person name="Brejova B."/>
        </authorList>
    </citation>
    <scope>NUCLEOTIDE SEQUENCE [LARGE SCALE GENOMIC DNA]</scope>
    <source>
        <strain evidence="2 3">CBS 14171</strain>
    </source>
</reference>
<sequence length="263" mass="29477">MNHMDSSSTSITIIIVIALFLAALIQTHQSEPHITETKNGEIIHAYTFPNESQLFASQLWLNLTNTASSSSNHDVTITIHLNSTNTTMIQVPHQQPLEFEEFDPQVHTQTIIPWRVPVSGCLRMRQDTCALTHIEAQELTLLVPSGIKTGINVLIFTFGFDFGLNALGGSTGTSDIVVCRSEVDEIIQIQKNVRVVSFPDARARRIVWDDRAGGFLVSGAWERLVTFRMSPGLGLFFFNLNEIKHVKPICESRSEFLRCQVLR</sequence>
<dbReference type="EMBL" id="OZ022405">
    <property type="protein sequence ID" value="CAK9436092.1"/>
    <property type="molecule type" value="Genomic_DNA"/>
</dbReference>
<evidence type="ECO:0008006" key="4">
    <source>
        <dbReference type="Google" id="ProtNLM"/>
    </source>
</evidence>
<dbReference type="RefSeq" id="XP_066827588.1">
    <property type="nucleotide sequence ID" value="XM_066976594.1"/>
</dbReference>
<evidence type="ECO:0000313" key="3">
    <source>
        <dbReference type="Proteomes" id="UP001497383"/>
    </source>
</evidence>
<organism evidence="2 3">
    <name type="scientific">Lodderomyces beijingensis</name>
    <dbReference type="NCBI Taxonomy" id="1775926"/>
    <lineage>
        <taxon>Eukaryota</taxon>
        <taxon>Fungi</taxon>
        <taxon>Dikarya</taxon>
        <taxon>Ascomycota</taxon>
        <taxon>Saccharomycotina</taxon>
        <taxon>Pichiomycetes</taxon>
        <taxon>Debaryomycetaceae</taxon>
        <taxon>Candida/Lodderomyces clade</taxon>
        <taxon>Lodderomyces</taxon>
    </lineage>
</organism>
<feature type="signal peptide" evidence="1">
    <location>
        <begin position="1"/>
        <end position="30"/>
    </location>
</feature>
<dbReference type="GeneID" id="92205846"/>
<keyword evidence="3" id="KW-1185">Reference proteome</keyword>
<accession>A0ABP0ZH16</accession>
<keyword evidence="1" id="KW-0732">Signal</keyword>
<name>A0ABP0ZH16_9ASCO</name>
<dbReference type="Proteomes" id="UP001497383">
    <property type="component" value="Chromosome 1"/>
</dbReference>
<evidence type="ECO:0000313" key="2">
    <source>
        <dbReference type="EMBL" id="CAK9436092.1"/>
    </source>
</evidence>